<dbReference type="Gene3D" id="3.50.50.60">
    <property type="entry name" value="FAD/NAD(P)-binding domain"/>
    <property type="match status" value="2"/>
</dbReference>
<dbReference type="Gene3D" id="3.30.70.20">
    <property type="match status" value="1"/>
</dbReference>
<dbReference type="Pfam" id="PF07992">
    <property type="entry name" value="Pyr_redox_2"/>
    <property type="match status" value="1"/>
</dbReference>
<dbReference type="SUPFAM" id="SSF51971">
    <property type="entry name" value="Nucleotide-binding domain"/>
    <property type="match status" value="1"/>
</dbReference>
<dbReference type="EMBL" id="BMGI01000004">
    <property type="protein sequence ID" value="GGD40159.1"/>
    <property type="molecule type" value="Genomic_DNA"/>
</dbReference>
<dbReference type="InterPro" id="IPR017896">
    <property type="entry name" value="4Fe4S_Fe-S-bd"/>
</dbReference>
<accession>A0ABQ1QSQ0</accession>
<dbReference type="InterPro" id="IPR028261">
    <property type="entry name" value="DPD_II"/>
</dbReference>
<evidence type="ECO:0000256" key="1">
    <source>
        <dbReference type="ARBA" id="ARBA00022723"/>
    </source>
</evidence>
<gene>
    <name evidence="5" type="ORF">GCM10011358_25130</name>
</gene>
<dbReference type="PRINTS" id="PR00419">
    <property type="entry name" value="ADXRDTASE"/>
</dbReference>
<protein>
    <submittedName>
        <fullName evidence="5">Glutamate synthase</fullName>
    </submittedName>
</protein>
<dbReference type="InterPro" id="IPR023753">
    <property type="entry name" value="FAD/NAD-binding_dom"/>
</dbReference>
<feature type="domain" description="4Fe-4S ferredoxin-type" evidence="4">
    <location>
        <begin position="534"/>
        <end position="563"/>
    </location>
</feature>
<proteinExistence type="predicted"/>
<keyword evidence="3" id="KW-0411">Iron-sulfur</keyword>
<dbReference type="Gene3D" id="1.10.1060.10">
    <property type="entry name" value="Alpha-helical ferredoxin"/>
    <property type="match status" value="1"/>
</dbReference>
<dbReference type="Proteomes" id="UP000617355">
    <property type="component" value="Unassembled WGS sequence"/>
</dbReference>
<dbReference type="Pfam" id="PF00037">
    <property type="entry name" value="Fer4"/>
    <property type="match status" value="1"/>
</dbReference>
<evidence type="ECO:0000259" key="4">
    <source>
        <dbReference type="PROSITE" id="PS51379"/>
    </source>
</evidence>
<dbReference type="PANTHER" id="PTHR42783:SF3">
    <property type="entry name" value="GLUTAMATE SYNTHASE [NADPH] SMALL CHAIN-RELATED"/>
    <property type="match status" value="1"/>
</dbReference>
<keyword evidence="2" id="KW-0408">Iron</keyword>
<dbReference type="PANTHER" id="PTHR42783">
    <property type="entry name" value="GLUTAMATE SYNTHASE [NADPH] SMALL CHAIN"/>
    <property type="match status" value="1"/>
</dbReference>
<reference evidence="6" key="1">
    <citation type="journal article" date="2019" name="Int. J. Syst. Evol. Microbiol.">
        <title>The Global Catalogue of Microorganisms (GCM) 10K type strain sequencing project: providing services to taxonomists for standard genome sequencing and annotation.</title>
        <authorList>
            <consortium name="The Broad Institute Genomics Platform"/>
            <consortium name="The Broad Institute Genome Sequencing Center for Infectious Disease"/>
            <person name="Wu L."/>
            <person name="Ma J."/>
        </authorList>
    </citation>
    <scope>NUCLEOTIDE SEQUENCE [LARGE SCALE GENOMIC DNA]</scope>
    <source>
        <strain evidence="6">CGMCC 1.12922</strain>
    </source>
</reference>
<dbReference type="RefSeq" id="WP_188528265.1">
    <property type="nucleotide sequence ID" value="NZ_BMGI01000004.1"/>
</dbReference>
<comment type="caution">
    <text evidence="5">The sequence shown here is derived from an EMBL/GenBank/DDBJ whole genome shotgun (WGS) entry which is preliminary data.</text>
</comment>
<evidence type="ECO:0000256" key="3">
    <source>
        <dbReference type="ARBA" id="ARBA00023014"/>
    </source>
</evidence>
<dbReference type="Pfam" id="PF14691">
    <property type="entry name" value="Fer4_20"/>
    <property type="match status" value="1"/>
</dbReference>
<evidence type="ECO:0000256" key="2">
    <source>
        <dbReference type="ARBA" id="ARBA00023004"/>
    </source>
</evidence>
<keyword evidence="1" id="KW-0479">Metal-binding</keyword>
<keyword evidence="6" id="KW-1185">Reference proteome</keyword>
<name>A0ABQ1QSQ0_9RHOB</name>
<dbReference type="PROSITE" id="PS00198">
    <property type="entry name" value="4FE4S_FER_1"/>
    <property type="match status" value="1"/>
</dbReference>
<evidence type="ECO:0000313" key="6">
    <source>
        <dbReference type="Proteomes" id="UP000617355"/>
    </source>
</evidence>
<dbReference type="InterPro" id="IPR009051">
    <property type="entry name" value="Helical_ferredxn"/>
</dbReference>
<dbReference type="SUPFAM" id="SSF46548">
    <property type="entry name" value="alpha-helical ferredoxin"/>
    <property type="match status" value="2"/>
</dbReference>
<evidence type="ECO:0000313" key="5">
    <source>
        <dbReference type="EMBL" id="GGD40159.1"/>
    </source>
</evidence>
<dbReference type="InterPro" id="IPR036188">
    <property type="entry name" value="FAD/NAD-bd_sf"/>
</dbReference>
<organism evidence="5 6">
    <name type="scientific">Sinisalibacter lacisalsi</name>
    <dbReference type="NCBI Taxonomy" id="1526570"/>
    <lineage>
        <taxon>Bacteria</taxon>
        <taxon>Pseudomonadati</taxon>
        <taxon>Pseudomonadota</taxon>
        <taxon>Alphaproteobacteria</taxon>
        <taxon>Rhodobacterales</taxon>
        <taxon>Roseobacteraceae</taxon>
        <taxon>Sinisalibacter</taxon>
    </lineage>
</organism>
<dbReference type="InterPro" id="IPR017900">
    <property type="entry name" value="4Fe4S_Fe_S_CS"/>
</dbReference>
<sequence>MTQITRGTWAEAGTSLDFKTGNWRSTQRPVHIHAKAPCHGACPAGEDQQAWFAELQMGHPESAWRSLVAANPLPGVTGRVCPHPCETACNRVQLDGALAIHNVERWLGDEAVLQGWDYPVTPPAKDAPVVAIVGAGPGGLSAAYHCVRLGLRAEIFEALPEAGGLLRSAIPPTRLPRTALDAELNRLLDLPGITLNLRQRLGRDISVEGLRERFAAVLLSPGCESPKPWSVKGAVPADLHEGLALLRDFMDHGALPDAAKGDVIVHGGGNTAMDICRIMKRAGAKSVTLITASGLPGPDTAPDDLINVVPRELEEAQEEGIEIIDHATVSRLIMKGSRVTGVEIIALRKERGKDGRKRRVEFEGTERVISVDMVVPCVGEQVAPEAFEGLLNGAYFWPDNLYGRIAPRTFSIGDARGNRGTVAAAIGDGRIAAEAVAAELAGEEDPVADARPEMAFDGLNTAYYAGAVRVPVAKLPVAERTFDAEIEGGIGRAEALAEAQRCLSCGNCLACDNCWTMCPDNAVIKTTELAMDGSHYVFDYDYCKGCGLCTEECPTGFIQSVPETS</sequence>
<dbReference type="PROSITE" id="PS51379">
    <property type="entry name" value="4FE4S_FER_2"/>
    <property type="match status" value="1"/>
</dbReference>